<reference evidence="8" key="1">
    <citation type="submission" date="2019-10" db="EMBL/GenBank/DDBJ databases">
        <title>Draft genome sequence of Panacibacter sp. KCS-6.</title>
        <authorList>
            <person name="Yim K.J."/>
        </authorList>
    </citation>
    <scope>NUCLEOTIDE SEQUENCE</scope>
    <source>
        <strain evidence="8">KCS-6</strain>
    </source>
</reference>
<dbReference type="PANTHER" id="PTHR36115">
    <property type="entry name" value="PROLINE-RICH ANTIGEN HOMOLOG-RELATED"/>
    <property type="match status" value="1"/>
</dbReference>
<evidence type="ECO:0000256" key="4">
    <source>
        <dbReference type="ARBA" id="ARBA00022989"/>
    </source>
</evidence>
<keyword evidence="4 6" id="KW-1133">Transmembrane helix</keyword>
<dbReference type="InterPro" id="IPR010432">
    <property type="entry name" value="RDD"/>
</dbReference>
<dbReference type="RefSeq" id="WP_171608309.1">
    <property type="nucleotide sequence ID" value="NZ_WHPF01000008.1"/>
</dbReference>
<evidence type="ECO:0000256" key="5">
    <source>
        <dbReference type="ARBA" id="ARBA00023136"/>
    </source>
</evidence>
<feature type="transmembrane region" description="Helical" evidence="6">
    <location>
        <begin position="12"/>
        <end position="29"/>
    </location>
</feature>
<evidence type="ECO:0000259" key="7">
    <source>
        <dbReference type="Pfam" id="PF06271"/>
    </source>
</evidence>
<comment type="subcellular location">
    <subcellularLocation>
        <location evidence="1">Cell membrane</location>
        <topology evidence="1">Multi-pass membrane protein</topology>
    </subcellularLocation>
</comment>
<evidence type="ECO:0000256" key="1">
    <source>
        <dbReference type="ARBA" id="ARBA00004651"/>
    </source>
</evidence>
<dbReference type="InterPro" id="IPR051791">
    <property type="entry name" value="Pra-immunoreactive"/>
</dbReference>
<feature type="transmembrane region" description="Helical" evidence="6">
    <location>
        <begin position="41"/>
        <end position="66"/>
    </location>
</feature>
<dbReference type="GO" id="GO:0005886">
    <property type="term" value="C:plasma membrane"/>
    <property type="evidence" value="ECO:0007669"/>
    <property type="project" value="UniProtKB-SubCell"/>
</dbReference>
<evidence type="ECO:0000256" key="3">
    <source>
        <dbReference type="ARBA" id="ARBA00022692"/>
    </source>
</evidence>
<evidence type="ECO:0000313" key="9">
    <source>
        <dbReference type="Proteomes" id="UP000598971"/>
    </source>
</evidence>
<dbReference type="EMBL" id="WHPF01000008">
    <property type="protein sequence ID" value="NNV56371.1"/>
    <property type="molecule type" value="Genomic_DNA"/>
</dbReference>
<dbReference type="Proteomes" id="UP000598971">
    <property type="component" value="Unassembled WGS sequence"/>
</dbReference>
<keyword evidence="3 6" id="KW-0812">Transmembrane</keyword>
<dbReference type="AlphaFoldDB" id="A0A8J8FIA3"/>
<sequence>MMQNVGIGTRVINFLIDTAIIFLISYIAAQTWKFYVFYYHIIYFPFYYFFFAITVMYYVFFEFLFARTPGKWLSFSKVVNANGAKPSFIQILIRSVIRLTIIDCFFIPFLDKSLHDYVSKTNVVEV</sequence>
<comment type="caution">
    <text evidence="8">The sequence shown here is derived from an EMBL/GenBank/DDBJ whole genome shotgun (WGS) entry which is preliminary data.</text>
</comment>
<accession>A0A8J8FIA3</accession>
<keyword evidence="5 6" id="KW-0472">Membrane</keyword>
<dbReference type="Pfam" id="PF06271">
    <property type="entry name" value="RDD"/>
    <property type="match status" value="1"/>
</dbReference>
<organism evidence="8 9">
    <name type="scientific">Limnovirga soli</name>
    <dbReference type="NCBI Taxonomy" id="2656915"/>
    <lineage>
        <taxon>Bacteria</taxon>
        <taxon>Pseudomonadati</taxon>
        <taxon>Bacteroidota</taxon>
        <taxon>Chitinophagia</taxon>
        <taxon>Chitinophagales</taxon>
        <taxon>Chitinophagaceae</taxon>
        <taxon>Limnovirga</taxon>
    </lineage>
</organism>
<feature type="domain" description="RDD" evidence="7">
    <location>
        <begin position="6"/>
        <end position="107"/>
    </location>
</feature>
<keyword evidence="9" id="KW-1185">Reference proteome</keyword>
<proteinExistence type="predicted"/>
<protein>
    <recommendedName>
        <fullName evidence="7">RDD domain-containing protein</fullName>
    </recommendedName>
</protein>
<evidence type="ECO:0000313" key="8">
    <source>
        <dbReference type="EMBL" id="NNV56371.1"/>
    </source>
</evidence>
<keyword evidence="2" id="KW-1003">Cell membrane</keyword>
<gene>
    <name evidence="8" type="ORF">GD597_12950</name>
</gene>
<evidence type="ECO:0000256" key="2">
    <source>
        <dbReference type="ARBA" id="ARBA00022475"/>
    </source>
</evidence>
<evidence type="ECO:0000256" key="6">
    <source>
        <dbReference type="SAM" id="Phobius"/>
    </source>
</evidence>
<name>A0A8J8FIA3_9BACT</name>